<dbReference type="EMBL" id="JAJKFT010000004">
    <property type="protein sequence ID" value="MCC9628449.1"/>
    <property type="molecule type" value="Genomic_DNA"/>
</dbReference>
<proteinExistence type="predicted"/>
<reference evidence="1" key="1">
    <citation type="submission" date="2021-11" db="EMBL/GenBank/DDBJ databases">
        <title>Genome sequence.</title>
        <authorList>
            <person name="Sun Q."/>
        </authorList>
    </citation>
    <scope>NUCLEOTIDE SEQUENCE</scope>
    <source>
        <strain evidence="1">JC732</strain>
    </source>
</reference>
<dbReference type="RefSeq" id="WP_230217724.1">
    <property type="nucleotide sequence ID" value="NZ_JAJKFT010000004.1"/>
</dbReference>
<dbReference type="AlphaFoldDB" id="A0A9X1MKL0"/>
<sequence length="244" mass="27745">MKTKAYVKYLNRTAQFDADLELADAFSQPSHWKHQRSKIYLFDGIAKHKHPRLAKRKRSDHNRALACKHLNTTLRGAYIKDVYEELSHFLVEIIRCCAKKSLDPNRLIGDHRFAIEANKLLQLGSWDAVVQQIANDLFRKLENERSTIKLIEAIDAKLNLQLDVAVVESALPYLDMRHILVHQNGVVDAEYAARHPQVGLKEGEAFSLSYSQISEARLAINALVKQIDGKVVTNALVLNEDTQP</sequence>
<dbReference type="Proteomes" id="UP001139103">
    <property type="component" value="Unassembled WGS sequence"/>
</dbReference>
<evidence type="ECO:0000313" key="1">
    <source>
        <dbReference type="EMBL" id="MCC9628449.1"/>
    </source>
</evidence>
<evidence type="ECO:0000313" key="2">
    <source>
        <dbReference type="Proteomes" id="UP001139103"/>
    </source>
</evidence>
<gene>
    <name evidence="1" type="ORF">LOC68_08580</name>
</gene>
<protein>
    <recommendedName>
        <fullName evidence="3">HEPN domain-containing protein</fullName>
    </recommendedName>
</protein>
<accession>A0A9X1MKL0</accession>
<name>A0A9X1MKL0_9BACT</name>
<comment type="caution">
    <text evidence="1">The sequence shown here is derived from an EMBL/GenBank/DDBJ whole genome shotgun (WGS) entry which is preliminary data.</text>
</comment>
<evidence type="ECO:0008006" key="3">
    <source>
        <dbReference type="Google" id="ProtNLM"/>
    </source>
</evidence>
<keyword evidence="2" id="KW-1185">Reference proteome</keyword>
<organism evidence="1 2">
    <name type="scientific">Blastopirellula sediminis</name>
    <dbReference type="NCBI Taxonomy" id="2894196"/>
    <lineage>
        <taxon>Bacteria</taxon>
        <taxon>Pseudomonadati</taxon>
        <taxon>Planctomycetota</taxon>
        <taxon>Planctomycetia</taxon>
        <taxon>Pirellulales</taxon>
        <taxon>Pirellulaceae</taxon>
        <taxon>Blastopirellula</taxon>
    </lineage>
</organism>